<feature type="region of interest" description="Disordered" evidence="1">
    <location>
        <begin position="1"/>
        <end position="28"/>
    </location>
</feature>
<evidence type="ECO:0000256" key="1">
    <source>
        <dbReference type="SAM" id="MobiDB-lite"/>
    </source>
</evidence>
<proteinExistence type="predicted"/>
<protein>
    <submittedName>
        <fullName evidence="2">Similar to KAK (KAKTUS)</fullName>
    </submittedName>
</protein>
<name>A0A0A9EKN1_ARUDO</name>
<evidence type="ECO:0000313" key="2">
    <source>
        <dbReference type="EMBL" id="JAD98435.1"/>
    </source>
</evidence>
<organism evidence="2">
    <name type="scientific">Arundo donax</name>
    <name type="common">Giant reed</name>
    <name type="synonym">Donax arundinaceus</name>
    <dbReference type="NCBI Taxonomy" id="35708"/>
    <lineage>
        <taxon>Eukaryota</taxon>
        <taxon>Viridiplantae</taxon>
        <taxon>Streptophyta</taxon>
        <taxon>Embryophyta</taxon>
        <taxon>Tracheophyta</taxon>
        <taxon>Spermatophyta</taxon>
        <taxon>Magnoliopsida</taxon>
        <taxon>Liliopsida</taxon>
        <taxon>Poales</taxon>
        <taxon>Poaceae</taxon>
        <taxon>PACMAD clade</taxon>
        <taxon>Arundinoideae</taxon>
        <taxon>Arundineae</taxon>
        <taxon>Arundo</taxon>
    </lineage>
</organism>
<sequence length="28" mass="3372">MTRKQRLRQQQLTVPMMAGFRPARRRAS</sequence>
<dbReference type="EMBL" id="GBRH01199460">
    <property type="protein sequence ID" value="JAD98435.1"/>
    <property type="molecule type" value="Transcribed_RNA"/>
</dbReference>
<reference evidence="2" key="1">
    <citation type="submission" date="2014-09" db="EMBL/GenBank/DDBJ databases">
        <authorList>
            <person name="Magalhaes I.L.F."/>
            <person name="Oliveira U."/>
            <person name="Santos F.R."/>
            <person name="Vidigal T.H.D.A."/>
            <person name="Brescovit A.D."/>
            <person name="Santos A.J."/>
        </authorList>
    </citation>
    <scope>NUCLEOTIDE SEQUENCE</scope>
    <source>
        <tissue evidence="2">Shoot tissue taken approximately 20 cm above the soil surface</tissue>
    </source>
</reference>
<dbReference type="AlphaFoldDB" id="A0A0A9EKN1"/>
<accession>A0A0A9EKN1</accession>
<reference evidence="2" key="2">
    <citation type="journal article" date="2015" name="Data Brief">
        <title>Shoot transcriptome of the giant reed, Arundo donax.</title>
        <authorList>
            <person name="Barrero R.A."/>
            <person name="Guerrero F.D."/>
            <person name="Moolhuijzen P."/>
            <person name="Goolsby J.A."/>
            <person name="Tidwell J."/>
            <person name="Bellgard S.E."/>
            <person name="Bellgard M.I."/>
        </authorList>
    </citation>
    <scope>NUCLEOTIDE SEQUENCE</scope>
    <source>
        <tissue evidence="2">Shoot tissue taken approximately 20 cm above the soil surface</tissue>
    </source>
</reference>